<feature type="transmembrane region" description="Helical" evidence="7">
    <location>
        <begin position="232"/>
        <end position="256"/>
    </location>
</feature>
<sequence>MSKPTATPGLFRLTWPILIETLLHVGTGTVSTLMVSRLSDQAVGALGVANQLLAMAITLFQVVAIGSVVVVGQRLGAGDRAAVQRAATVALAINALLGLVVGLVLAGMAPSLLAWMNLPTAMQPEAGLYLRVVGAGIVTEALMLSLSAILRAHGHARDGMVVTFGVNVLVMLGNALLIFGLAGLPKLGVLGAALSTLGGRAAGLIALYWLFRRRLGFAPSRRYIESDWRNHLARILAIGLPAAGEMLSWSGMFALVTSFTARLGHTALVAQSYTLQIVWLMVTFVQALGAATEIITAHLVGAGNLNEAYRQLLRSLRLGLGVTLLLAGLVTIGGRTFIGWFSQDGEVIDLAGHVLALSLLLETGRVFNMIVIGALRAAGDARFPFHMGLVSMWGIAVPLAWLFGLKLGWGLVGIWLALAADEWIRGLTMLARWRSRAWVGKALVHGQG</sequence>
<feature type="transmembrane region" description="Helical" evidence="7">
    <location>
        <begin position="350"/>
        <end position="371"/>
    </location>
</feature>
<keyword evidence="5 7" id="KW-1133">Transmembrane helix</keyword>
<feature type="transmembrane region" description="Helical" evidence="7">
    <location>
        <begin position="128"/>
        <end position="149"/>
    </location>
</feature>
<evidence type="ECO:0000256" key="4">
    <source>
        <dbReference type="ARBA" id="ARBA00022692"/>
    </source>
</evidence>
<comment type="subcellular location">
    <subcellularLocation>
        <location evidence="1">Cell inner membrane</location>
        <topology evidence="1">Multi-pass membrane protein</topology>
    </subcellularLocation>
</comment>
<feature type="transmembrane region" description="Helical" evidence="7">
    <location>
        <begin position="52"/>
        <end position="71"/>
    </location>
</feature>
<evidence type="ECO:0000256" key="1">
    <source>
        <dbReference type="ARBA" id="ARBA00004429"/>
    </source>
</evidence>
<evidence type="ECO:0000256" key="2">
    <source>
        <dbReference type="ARBA" id="ARBA00022448"/>
    </source>
</evidence>
<name>A0ABT7XRQ2_9NEIS</name>
<dbReference type="PANTHER" id="PTHR42925">
    <property type="entry name" value="MULTIDRUG AND TOXIN EFFLUX PROTEIN MATE FAMILY"/>
    <property type="match status" value="1"/>
</dbReference>
<dbReference type="InterPro" id="IPR048279">
    <property type="entry name" value="MdtK-like"/>
</dbReference>
<keyword evidence="2" id="KW-0813">Transport</keyword>
<dbReference type="RefSeq" id="WP_289831129.1">
    <property type="nucleotide sequence ID" value="NZ_JAUEDK010000034.1"/>
</dbReference>
<evidence type="ECO:0000256" key="5">
    <source>
        <dbReference type="ARBA" id="ARBA00022989"/>
    </source>
</evidence>
<organism evidence="8 9">
    <name type="scientific">Crenobacter oryzisoli</name>
    <dbReference type="NCBI Taxonomy" id="3056844"/>
    <lineage>
        <taxon>Bacteria</taxon>
        <taxon>Pseudomonadati</taxon>
        <taxon>Pseudomonadota</taxon>
        <taxon>Betaproteobacteria</taxon>
        <taxon>Neisseriales</taxon>
        <taxon>Neisseriaceae</taxon>
        <taxon>Crenobacter</taxon>
    </lineage>
</organism>
<evidence type="ECO:0000313" key="8">
    <source>
        <dbReference type="EMBL" id="MDN0076474.1"/>
    </source>
</evidence>
<dbReference type="InterPro" id="IPR002528">
    <property type="entry name" value="MATE_fam"/>
</dbReference>
<feature type="transmembrane region" description="Helical" evidence="7">
    <location>
        <begin position="161"/>
        <end position="182"/>
    </location>
</feature>
<dbReference type="Pfam" id="PF01554">
    <property type="entry name" value="MatE"/>
    <property type="match status" value="2"/>
</dbReference>
<comment type="caution">
    <text evidence="8">The sequence shown here is derived from an EMBL/GenBank/DDBJ whole genome shotgun (WGS) entry which is preliminary data.</text>
</comment>
<feature type="transmembrane region" description="Helical" evidence="7">
    <location>
        <begin position="318"/>
        <end position="338"/>
    </location>
</feature>
<evidence type="ECO:0000256" key="3">
    <source>
        <dbReference type="ARBA" id="ARBA00022475"/>
    </source>
</evidence>
<keyword evidence="9" id="KW-1185">Reference proteome</keyword>
<dbReference type="PANTHER" id="PTHR42925:SF1">
    <property type="entry name" value="VIRULENCE FACTOR MVIN"/>
    <property type="match status" value="1"/>
</dbReference>
<feature type="transmembrane region" description="Helical" evidence="7">
    <location>
        <begin position="276"/>
        <end position="297"/>
    </location>
</feature>
<proteinExistence type="predicted"/>
<keyword evidence="4 7" id="KW-0812">Transmembrane</keyword>
<gene>
    <name evidence="8" type="ORF">QU481_16515</name>
</gene>
<evidence type="ECO:0000313" key="9">
    <source>
        <dbReference type="Proteomes" id="UP001168540"/>
    </source>
</evidence>
<accession>A0ABT7XRQ2</accession>
<dbReference type="PIRSF" id="PIRSF006603">
    <property type="entry name" value="DinF"/>
    <property type="match status" value="1"/>
</dbReference>
<protein>
    <submittedName>
        <fullName evidence="8">MATE family efflux transporter</fullName>
    </submittedName>
</protein>
<feature type="transmembrane region" description="Helical" evidence="7">
    <location>
        <begin position="91"/>
        <end position="116"/>
    </location>
</feature>
<dbReference type="Proteomes" id="UP001168540">
    <property type="component" value="Unassembled WGS sequence"/>
</dbReference>
<feature type="transmembrane region" description="Helical" evidence="7">
    <location>
        <begin position="188"/>
        <end position="211"/>
    </location>
</feature>
<keyword evidence="6 7" id="KW-0472">Membrane</keyword>
<dbReference type="CDD" id="cd13134">
    <property type="entry name" value="MATE_like_8"/>
    <property type="match status" value="1"/>
</dbReference>
<dbReference type="NCBIfam" id="TIGR00797">
    <property type="entry name" value="matE"/>
    <property type="match status" value="1"/>
</dbReference>
<dbReference type="EMBL" id="JAUEDK010000034">
    <property type="protein sequence ID" value="MDN0076474.1"/>
    <property type="molecule type" value="Genomic_DNA"/>
</dbReference>
<reference evidence="8" key="1">
    <citation type="submission" date="2023-06" db="EMBL/GenBank/DDBJ databases">
        <authorList>
            <person name="Zhang S."/>
        </authorList>
    </citation>
    <scope>NUCLEOTIDE SEQUENCE</scope>
    <source>
        <strain evidence="8">SG2303</strain>
    </source>
</reference>
<keyword evidence="3" id="KW-1003">Cell membrane</keyword>
<evidence type="ECO:0000256" key="6">
    <source>
        <dbReference type="ARBA" id="ARBA00023136"/>
    </source>
</evidence>
<evidence type="ECO:0000256" key="7">
    <source>
        <dbReference type="SAM" id="Phobius"/>
    </source>
</evidence>
<dbReference type="InterPro" id="IPR047135">
    <property type="entry name" value="YsiQ"/>
</dbReference>